<dbReference type="Proteomes" id="UP000274841">
    <property type="component" value="Chromosome"/>
</dbReference>
<name>A0A3S9WN11_9MICO</name>
<accession>A0A3S9WN11</accession>
<protein>
    <submittedName>
        <fullName evidence="1">Uncharacterized protein</fullName>
    </submittedName>
</protein>
<reference evidence="1 2" key="1">
    <citation type="submission" date="2018-08" db="EMBL/GenBank/DDBJ databases">
        <title>Microbacterium oxydans strain HG3.</title>
        <authorList>
            <person name="ORTET P."/>
        </authorList>
    </citation>
    <scope>NUCLEOTIDE SEQUENCE [LARGE SCALE GENOMIC DNA]</scope>
    <source>
        <strain evidence="1 2">HG3</strain>
    </source>
</reference>
<sequence length="78" mass="8375">MSAFVEPSINGVRVVSVGGTMTTGVPLDADVLVLPDYTLVHERSGRVVRLVERQGRVLEAPMSNVETNHARSLFGGEP</sequence>
<proteinExistence type="predicted"/>
<organism evidence="1 2">
    <name type="scientific">Microbacterium oxydans</name>
    <dbReference type="NCBI Taxonomy" id="82380"/>
    <lineage>
        <taxon>Bacteria</taxon>
        <taxon>Bacillati</taxon>
        <taxon>Actinomycetota</taxon>
        <taxon>Actinomycetes</taxon>
        <taxon>Micrococcales</taxon>
        <taxon>Microbacteriaceae</taxon>
        <taxon>Microbacterium</taxon>
    </lineage>
</organism>
<dbReference type="AlphaFoldDB" id="A0A3S9WN11"/>
<dbReference type="EMBL" id="CP031422">
    <property type="protein sequence ID" value="AZS41496.1"/>
    <property type="molecule type" value="Genomic_DNA"/>
</dbReference>
<dbReference type="KEGG" id="moy:CVS54_02851"/>
<evidence type="ECO:0000313" key="2">
    <source>
        <dbReference type="Proteomes" id="UP000274841"/>
    </source>
</evidence>
<dbReference type="RefSeq" id="WP_127012533.1">
    <property type="nucleotide sequence ID" value="NZ_CP031422.1"/>
</dbReference>
<evidence type="ECO:0000313" key="1">
    <source>
        <dbReference type="EMBL" id="AZS41496.1"/>
    </source>
</evidence>
<gene>
    <name evidence="1" type="ORF">CVS54_02851</name>
</gene>